<organism evidence="1 2">
    <name type="scientific">Roseateles violae</name>
    <dbReference type="NCBI Taxonomy" id="3058042"/>
    <lineage>
        <taxon>Bacteria</taxon>
        <taxon>Pseudomonadati</taxon>
        <taxon>Pseudomonadota</taxon>
        <taxon>Betaproteobacteria</taxon>
        <taxon>Burkholderiales</taxon>
        <taxon>Sphaerotilaceae</taxon>
        <taxon>Roseateles</taxon>
    </lineage>
</organism>
<dbReference type="PROSITE" id="PS51257">
    <property type="entry name" value="PROKAR_LIPOPROTEIN"/>
    <property type="match status" value="1"/>
</dbReference>
<accession>A0ABT8DNZ2</accession>
<dbReference type="EMBL" id="JAUHHC010000001">
    <property type="protein sequence ID" value="MDN3918649.1"/>
    <property type="molecule type" value="Genomic_DNA"/>
</dbReference>
<protein>
    <submittedName>
        <fullName evidence="1">Uncharacterized protein</fullName>
    </submittedName>
</protein>
<gene>
    <name evidence="1" type="ORF">QWJ38_00020</name>
</gene>
<dbReference type="RefSeq" id="WP_290356982.1">
    <property type="nucleotide sequence ID" value="NZ_JAUHHC010000001.1"/>
</dbReference>
<proteinExistence type="predicted"/>
<comment type="caution">
    <text evidence="1">The sequence shown here is derived from an EMBL/GenBank/DDBJ whole genome shotgun (WGS) entry which is preliminary data.</text>
</comment>
<dbReference type="Proteomes" id="UP001228044">
    <property type="component" value="Unassembled WGS sequence"/>
</dbReference>
<name>A0ABT8DNZ2_9BURK</name>
<evidence type="ECO:0000313" key="2">
    <source>
        <dbReference type="Proteomes" id="UP001228044"/>
    </source>
</evidence>
<keyword evidence="2" id="KW-1185">Reference proteome</keyword>
<evidence type="ECO:0000313" key="1">
    <source>
        <dbReference type="EMBL" id="MDN3918649.1"/>
    </source>
</evidence>
<sequence length="165" mass="17593">MRSAALPLLVLALSACSPSLDWREVRLAEAGALALFPCKPELSSHAPTPAEPARMGLAQCKAAGFSFALSWAELPDPSRVEPALQQMREALASKLQARAEAPRPLQVPGMTPNPQALTQRLAGGEQHAQLAVFARGPVVYQALMLGPRYNDTAWDSFAGSLRLAP</sequence>
<reference evidence="1 2" key="1">
    <citation type="submission" date="2023-06" db="EMBL/GenBank/DDBJ databases">
        <title>Pelomonas sp. PFR6 16S ribosomal RNA gene Genome sequencing and assembly.</title>
        <authorList>
            <person name="Woo H."/>
        </authorList>
    </citation>
    <scope>NUCLEOTIDE SEQUENCE [LARGE SCALE GENOMIC DNA]</scope>
    <source>
        <strain evidence="1 2">PFR6</strain>
    </source>
</reference>